<dbReference type="SUPFAM" id="SSF50978">
    <property type="entry name" value="WD40 repeat-like"/>
    <property type="match status" value="1"/>
</dbReference>
<keyword evidence="3" id="KW-1185">Reference proteome</keyword>
<evidence type="ECO:0008006" key="4">
    <source>
        <dbReference type="Google" id="ProtNLM"/>
    </source>
</evidence>
<reference evidence="2 3" key="1">
    <citation type="journal article" date="2013" name="Curr. Biol.">
        <title>The Genome of the Foraminiferan Reticulomyxa filosa.</title>
        <authorList>
            <person name="Glockner G."/>
            <person name="Hulsmann N."/>
            <person name="Schleicher M."/>
            <person name="Noegel A.A."/>
            <person name="Eichinger L."/>
            <person name="Gallinger C."/>
            <person name="Pawlowski J."/>
            <person name="Sierra R."/>
            <person name="Euteneuer U."/>
            <person name="Pillet L."/>
            <person name="Moustafa A."/>
            <person name="Platzer M."/>
            <person name="Groth M."/>
            <person name="Szafranski K."/>
            <person name="Schliwa M."/>
        </authorList>
    </citation>
    <scope>NUCLEOTIDE SEQUENCE [LARGE SCALE GENOMIC DNA]</scope>
</reference>
<sequence length="178" mass="20836">MIEISLLPFQSNVSYITLDEQNQAQRLKKQIKCSMDILTIICGSNVICSGSLDNTIRFWDIRTNKNELHMIQGDEKEYYEVICLKFIELKKKEKTKNKIKVILNSFDLIERNVKQIMLKACAKMFEKVTIIFFFTNKVKCFSFALVVKKFDSKHKSSLVNKKRRLMLLIPSLIGLFIK</sequence>
<keyword evidence="1" id="KW-0853">WD repeat</keyword>
<organism evidence="2 3">
    <name type="scientific">Reticulomyxa filosa</name>
    <dbReference type="NCBI Taxonomy" id="46433"/>
    <lineage>
        <taxon>Eukaryota</taxon>
        <taxon>Sar</taxon>
        <taxon>Rhizaria</taxon>
        <taxon>Retaria</taxon>
        <taxon>Foraminifera</taxon>
        <taxon>Monothalamids</taxon>
        <taxon>Reticulomyxidae</taxon>
        <taxon>Reticulomyxa</taxon>
    </lineage>
</organism>
<accession>X6MB28</accession>
<dbReference type="Gene3D" id="2.130.10.10">
    <property type="entry name" value="YVTN repeat-like/Quinoprotein amine dehydrogenase"/>
    <property type="match status" value="1"/>
</dbReference>
<dbReference type="InterPro" id="IPR001680">
    <property type="entry name" value="WD40_rpt"/>
</dbReference>
<evidence type="ECO:0000313" key="2">
    <source>
        <dbReference type="EMBL" id="ETO10846.1"/>
    </source>
</evidence>
<feature type="repeat" description="WD" evidence="1">
    <location>
        <begin position="44"/>
        <end position="69"/>
    </location>
</feature>
<dbReference type="InterPro" id="IPR015943">
    <property type="entry name" value="WD40/YVTN_repeat-like_dom_sf"/>
</dbReference>
<evidence type="ECO:0000256" key="1">
    <source>
        <dbReference type="PROSITE-ProRule" id="PRU00221"/>
    </source>
</evidence>
<proteinExistence type="predicted"/>
<protein>
    <recommendedName>
        <fullName evidence="4">WD-40 repeat protein</fullName>
    </recommendedName>
</protein>
<gene>
    <name evidence="2" type="ORF">RFI_26531</name>
</gene>
<dbReference type="InterPro" id="IPR036322">
    <property type="entry name" value="WD40_repeat_dom_sf"/>
</dbReference>
<dbReference type="AlphaFoldDB" id="X6MB28"/>
<dbReference type="PROSITE" id="PS50082">
    <property type="entry name" value="WD_REPEATS_2"/>
    <property type="match status" value="1"/>
</dbReference>
<name>X6MB28_RETFI</name>
<dbReference type="EMBL" id="ASPP01023069">
    <property type="protein sequence ID" value="ETO10846.1"/>
    <property type="molecule type" value="Genomic_DNA"/>
</dbReference>
<comment type="caution">
    <text evidence="2">The sequence shown here is derived from an EMBL/GenBank/DDBJ whole genome shotgun (WGS) entry which is preliminary data.</text>
</comment>
<evidence type="ECO:0000313" key="3">
    <source>
        <dbReference type="Proteomes" id="UP000023152"/>
    </source>
</evidence>
<dbReference type="Proteomes" id="UP000023152">
    <property type="component" value="Unassembled WGS sequence"/>
</dbReference>